<feature type="transmembrane region" description="Helical" evidence="1">
    <location>
        <begin position="12"/>
        <end position="29"/>
    </location>
</feature>
<keyword evidence="1" id="KW-0472">Membrane</keyword>
<accession>A0AAW3TD88</accession>
<proteinExistence type="predicted"/>
<keyword evidence="1" id="KW-0812">Transmembrane</keyword>
<dbReference type="Proteomes" id="UP000590225">
    <property type="component" value="Unassembled WGS sequence"/>
</dbReference>
<dbReference type="EMBL" id="JACGXP010000006">
    <property type="protein sequence ID" value="MBA8992007.1"/>
    <property type="molecule type" value="Genomic_DNA"/>
</dbReference>
<dbReference type="AlphaFoldDB" id="A0AAW3TD88"/>
<dbReference type="EMBL" id="JABMCE010000033">
    <property type="protein sequence ID" value="NUU12391.1"/>
    <property type="molecule type" value="Genomic_DNA"/>
</dbReference>
<evidence type="ECO:0000313" key="2">
    <source>
        <dbReference type="EMBL" id="MBA8992007.1"/>
    </source>
</evidence>
<sequence length="63" mass="6561">MGRTRARRPHRLALVVAAIAVLVGVGLLISPWDGLVVVVAWVLIGGGVVAGVLTLFFVRTPSS</sequence>
<reference evidence="2 5" key="2">
    <citation type="submission" date="2020-07" db="EMBL/GenBank/DDBJ databases">
        <title>Above-ground endophytic microbial communities from plants in different locations in the United States.</title>
        <authorList>
            <person name="Frank C."/>
        </authorList>
    </citation>
    <scope>NUCLEOTIDE SEQUENCE [LARGE SCALE GENOMIC DNA]</scope>
    <source>
        <strain evidence="2 5">WPL5_2</strain>
    </source>
</reference>
<dbReference type="Proteomes" id="UP000573001">
    <property type="component" value="Unassembled WGS sequence"/>
</dbReference>
<keyword evidence="4" id="KW-1185">Reference proteome</keyword>
<protein>
    <submittedName>
        <fullName evidence="2">Uncharacterized protein</fullName>
    </submittedName>
</protein>
<evidence type="ECO:0000313" key="4">
    <source>
        <dbReference type="Proteomes" id="UP000573001"/>
    </source>
</evidence>
<evidence type="ECO:0000313" key="3">
    <source>
        <dbReference type="EMBL" id="NUU12391.1"/>
    </source>
</evidence>
<name>A0AAW3TD88_9MICO</name>
<feature type="transmembrane region" description="Helical" evidence="1">
    <location>
        <begin position="35"/>
        <end position="58"/>
    </location>
</feature>
<comment type="caution">
    <text evidence="2">The sequence shown here is derived from an EMBL/GenBank/DDBJ whole genome shotgun (WGS) entry which is preliminary data.</text>
</comment>
<reference evidence="3 4" key="1">
    <citation type="submission" date="2020-05" db="EMBL/GenBank/DDBJ databases">
        <title>Genome Sequencing of Type Strains.</title>
        <authorList>
            <person name="Lemaire J.F."/>
            <person name="Inderbitzin P."/>
            <person name="Gregorio O.A."/>
            <person name="Collins S.B."/>
            <person name="Wespe N."/>
            <person name="Knight-Connoni V."/>
        </authorList>
    </citation>
    <scope>NUCLEOTIDE SEQUENCE [LARGE SCALE GENOMIC DNA]</scope>
    <source>
        <strain evidence="3 4">ATCC 19096</strain>
    </source>
</reference>
<evidence type="ECO:0000256" key="1">
    <source>
        <dbReference type="SAM" id="Phobius"/>
    </source>
</evidence>
<organism evidence="2 5">
    <name type="scientific">Curtobacterium pusillum</name>
    <dbReference type="NCBI Taxonomy" id="69373"/>
    <lineage>
        <taxon>Bacteria</taxon>
        <taxon>Bacillati</taxon>
        <taxon>Actinomycetota</taxon>
        <taxon>Actinomycetes</taxon>
        <taxon>Micrococcales</taxon>
        <taxon>Microbacteriaceae</taxon>
        <taxon>Curtobacterium</taxon>
    </lineage>
</organism>
<keyword evidence="1" id="KW-1133">Transmembrane helix</keyword>
<dbReference type="RefSeq" id="WP_175349982.1">
    <property type="nucleotide sequence ID" value="NZ_BAAAWQ010000001.1"/>
</dbReference>
<gene>
    <name evidence="2" type="ORF">FHW23_003294</name>
    <name evidence="3" type="ORF">HP507_00805</name>
</gene>
<evidence type="ECO:0000313" key="5">
    <source>
        <dbReference type="Proteomes" id="UP000590225"/>
    </source>
</evidence>